<dbReference type="EMBL" id="HBUF01493511">
    <property type="protein sequence ID" value="CAG6745392.1"/>
    <property type="molecule type" value="Transcribed_RNA"/>
</dbReference>
<name>A0A8D9E9I1_9HEMI</name>
<evidence type="ECO:0000313" key="1">
    <source>
        <dbReference type="EMBL" id="CAG6745392.1"/>
    </source>
</evidence>
<protein>
    <submittedName>
        <fullName evidence="1">Uncharacterized protein</fullName>
    </submittedName>
</protein>
<accession>A0A8D9E9I1</accession>
<dbReference type="AlphaFoldDB" id="A0A8D9E9I1"/>
<sequence length="118" mass="12969">MAVSVPSSGIILVSSSSEQLHSSISPASPFSLAMLTLISTRLVLPLMFPGSSVQALNFPLKIIVHVYFHFSSRSCCFTECSLMKNHIALVQIVFPNFLLNELFEQVVDVVVHTDTCKK</sequence>
<proteinExistence type="predicted"/>
<reference evidence="1" key="1">
    <citation type="submission" date="2021-05" db="EMBL/GenBank/DDBJ databases">
        <authorList>
            <person name="Alioto T."/>
            <person name="Alioto T."/>
            <person name="Gomez Garrido J."/>
        </authorList>
    </citation>
    <scope>NUCLEOTIDE SEQUENCE</scope>
</reference>
<dbReference type="EMBL" id="HBUF01493512">
    <property type="protein sequence ID" value="CAG6745393.1"/>
    <property type="molecule type" value="Transcribed_RNA"/>
</dbReference>
<organism evidence="1">
    <name type="scientific">Cacopsylla melanoneura</name>
    <dbReference type="NCBI Taxonomy" id="428564"/>
    <lineage>
        <taxon>Eukaryota</taxon>
        <taxon>Metazoa</taxon>
        <taxon>Ecdysozoa</taxon>
        <taxon>Arthropoda</taxon>
        <taxon>Hexapoda</taxon>
        <taxon>Insecta</taxon>
        <taxon>Pterygota</taxon>
        <taxon>Neoptera</taxon>
        <taxon>Paraneoptera</taxon>
        <taxon>Hemiptera</taxon>
        <taxon>Sternorrhyncha</taxon>
        <taxon>Psylloidea</taxon>
        <taxon>Psyllidae</taxon>
        <taxon>Psyllinae</taxon>
        <taxon>Cacopsylla</taxon>
    </lineage>
</organism>